<dbReference type="Pfam" id="PF00905">
    <property type="entry name" value="Transpeptidase"/>
    <property type="match status" value="1"/>
</dbReference>
<sequence length="866" mass="93579">MPVKLKYGSNVRNKLKASGLESQILRVALIALLAILVIGCSVFGYFYYHYQRVVDDRIASGPIFASVSQIYAAPREVRAGQKLSAAAIAADLRQAGYNANSQLGTYQLNADNIFIKPGPESYHNTDGATINTTGGIVQSITAENGVTLSAYELEPQLITALSEDKNRTKRRLVSYNEIPPRMVQAVTAIEDRDFFNHGGINYMRIAKCAFSDLVTHHRTCGGSTLTQQLAKNLFLSPEKRIKRKMIEILITFQLEARFTKKQIFEMYANEINLGQRGSYAINGFGEAAQTFFGKNLQQLNLAECALLAGTIQSPTRLNPYRHPERAMERRNVVLESMVETGAITASQAQAAKAEPLRLAPPNIDASEAPYFVDLVHDQLVKHIGDQDIAHQSLRIYTSLDPELQRAASEAVEIGMKNVDELVRKQHKTPKGEQPGPITYPQVALVAINPHTGQILALVGGRNYGASQLNHAVSQRPTGSIFKPFVYAAAYNSSLNGLSLSNNDTGGSGVFTALTELNDEETTFTYDNGRQTYTPKNLISGYKGDVIAAYALAHSLNAATVQLGQMVGFDNVAALARSAGITNARGTPSVAIGTYNATPIDMAGAYTVFANNGVHLTPWMLASVRNANGDVVSDFSPDAKQVMDPRAAYLTQSLLEGVMNYGTAAGVRGHGFTAPAAGKTGTSHDAWFAGYTSNLICIVWVGNDDYTDVKIEGAHAAEPIWTEFMKRAILLPQYSDVKPFVAPAGITTARIDKTSNLIADSTCPSNVLYAAFLDGTAPVNTCSQMSESPQNLIQRILGIGGKSETTTPPLITGAPIVRVPPNTPPDGNAPDTTQQPAPPKKKNFLQKIFGGGKDKDKQQQQPTPPPQ</sequence>
<keyword evidence="6" id="KW-0121">Carboxypeptidase</keyword>
<dbReference type="Gene3D" id="1.10.3810.10">
    <property type="entry name" value="Biosynthetic peptidoglycan transglycosylase-like"/>
    <property type="match status" value="1"/>
</dbReference>
<keyword evidence="15" id="KW-0961">Cell wall biogenesis/degradation</keyword>
<dbReference type="SUPFAM" id="SSF56601">
    <property type="entry name" value="beta-lactamase/transpeptidase-like"/>
    <property type="match status" value="1"/>
</dbReference>
<dbReference type="EC" id="3.4.-.-" evidence="22"/>
<proteinExistence type="inferred from homology"/>
<evidence type="ECO:0000256" key="13">
    <source>
        <dbReference type="ARBA" id="ARBA00023136"/>
    </source>
</evidence>
<evidence type="ECO:0000256" key="15">
    <source>
        <dbReference type="ARBA" id="ARBA00023316"/>
    </source>
</evidence>
<evidence type="ECO:0000256" key="10">
    <source>
        <dbReference type="ARBA" id="ARBA00022801"/>
    </source>
</evidence>
<dbReference type="GO" id="GO:0009002">
    <property type="term" value="F:serine-type D-Ala-D-Ala carboxypeptidase activity"/>
    <property type="evidence" value="ECO:0007669"/>
    <property type="project" value="UniProtKB-EC"/>
</dbReference>
<comment type="similarity">
    <text evidence="4">In the N-terminal section; belongs to the glycosyltransferase 51 family.</text>
</comment>
<keyword evidence="19" id="KW-0812">Transmembrane</keyword>
<feature type="domain" description="Penicillin-binding protein transpeptidase" evidence="20">
    <location>
        <begin position="443"/>
        <end position="722"/>
    </location>
</feature>
<evidence type="ECO:0000256" key="6">
    <source>
        <dbReference type="ARBA" id="ARBA00022645"/>
    </source>
</evidence>
<organism evidence="22 23">
    <name type="scientific">Tunturiibacter lichenicola</name>
    <dbReference type="NCBI Taxonomy" id="2051959"/>
    <lineage>
        <taxon>Bacteria</taxon>
        <taxon>Pseudomonadati</taxon>
        <taxon>Acidobacteriota</taxon>
        <taxon>Terriglobia</taxon>
        <taxon>Terriglobales</taxon>
        <taxon>Acidobacteriaceae</taxon>
        <taxon>Tunturiibacter</taxon>
    </lineage>
</organism>
<dbReference type="GO" id="GO:0030288">
    <property type="term" value="C:outer membrane-bounded periplasmic space"/>
    <property type="evidence" value="ECO:0007669"/>
    <property type="project" value="TreeGrafter"/>
</dbReference>
<dbReference type="InterPro" id="IPR023346">
    <property type="entry name" value="Lysozyme-like_dom_sf"/>
</dbReference>
<dbReference type="InterPro" id="IPR050396">
    <property type="entry name" value="Glycosyltr_51/Transpeptidase"/>
</dbReference>
<evidence type="ECO:0000256" key="5">
    <source>
        <dbReference type="ARBA" id="ARBA00022475"/>
    </source>
</evidence>
<dbReference type="GO" id="GO:0005886">
    <property type="term" value="C:plasma membrane"/>
    <property type="evidence" value="ECO:0007669"/>
    <property type="project" value="UniProtKB-SubCell"/>
</dbReference>
<keyword evidence="9 22" id="KW-0808">Transferase</keyword>
<keyword evidence="12" id="KW-0573">Peptidoglycan synthesis</keyword>
<dbReference type="Proteomes" id="UP000569092">
    <property type="component" value="Unassembled WGS sequence"/>
</dbReference>
<dbReference type="InterPro" id="IPR001264">
    <property type="entry name" value="Glyco_trans_51"/>
</dbReference>
<evidence type="ECO:0000256" key="9">
    <source>
        <dbReference type="ARBA" id="ARBA00022679"/>
    </source>
</evidence>
<keyword evidence="14" id="KW-0511">Multifunctional enzyme</keyword>
<evidence type="ECO:0000256" key="1">
    <source>
        <dbReference type="ARBA" id="ARBA00004236"/>
    </source>
</evidence>
<dbReference type="EMBL" id="JACHDZ010000003">
    <property type="protein sequence ID" value="MBB5344000.1"/>
    <property type="molecule type" value="Genomic_DNA"/>
</dbReference>
<dbReference type="GO" id="GO:0009252">
    <property type="term" value="P:peptidoglycan biosynthetic process"/>
    <property type="evidence" value="ECO:0007669"/>
    <property type="project" value="UniProtKB-KW"/>
</dbReference>
<dbReference type="NCBIfam" id="TIGR02074">
    <property type="entry name" value="PBP_1a_fam"/>
    <property type="match status" value="1"/>
</dbReference>
<dbReference type="SUPFAM" id="SSF53955">
    <property type="entry name" value="Lysozyme-like"/>
    <property type="match status" value="1"/>
</dbReference>
<comment type="caution">
    <text evidence="22">The sequence shown here is derived from an EMBL/GenBank/DDBJ whole genome shotgun (WGS) entry which is preliminary data.</text>
</comment>
<comment type="catalytic activity">
    <reaction evidence="17">
        <text>[GlcNAc-(1-&gt;4)-Mur2Ac(oyl-L-Ala-gamma-D-Glu-L-Lys-D-Ala-D-Ala)](n)-di-trans,octa-cis-undecaprenyl diphosphate + beta-D-GlcNAc-(1-&gt;4)-Mur2Ac(oyl-L-Ala-gamma-D-Glu-L-Lys-D-Ala-D-Ala)-di-trans,octa-cis-undecaprenyl diphosphate = [GlcNAc-(1-&gt;4)-Mur2Ac(oyl-L-Ala-gamma-D-Glu-L-Lys-D-Ala-D-Ala)](n+1)-di-trans,octa-cis-undecaprenyl diphosphate + di-trans,octa-cis-undecaprenyl diphosphate + H(+)</text>
        <dbReference type="Rhea" id="RHEA:23708"/>
        <dbReference type="Rhea" id="RHEA-COMP:9602"/>
        <dbReference type="Rhea" id="RHEA-COMP:9603"/>
        <dbReference type="ChEBI" id="CHEBI:15378"/>
        <dbReference type="ChEBI" id="CHEBI:58405"/>
        <dbReference type="ChEBI" id="CHEBI:60033"/>
        <dbReference type="ChEBI" id="CHEBI:78435"/>
        <dbReference type="EC" id="2.4.99.28"/>
    </reaction>
</comment>
<dbReference type="AlphaFoldDB" id="A0A7W8N5H0"/>
<keyword evidence="19" id="KW-1133">Transmembrane helix</keyword>
<evidence type="ECO:0000259" key="21">
    <source>
        <dbReference type="Pfam" id="PF00912"/>
    </source>
</evidence>
<evidence type="ECO:0000259" key="20">
    <source>
        <dbReference type="Pfam" id="PF00905"/>
    </source>
</evidence>
<dbReference type="PANTHER" id="PTHR32282">
    <property type="entry name" value="BINDING PROTEIN TRANSPEPTIDASE, PUTATIVE-RELATED"/>
    <property type="match status" value="1"/>
</dbReference>
<comment type="subcellular location">
    <subcellularLocation>
        <location evidence="1">Cell membrane</location>
    </subcellularLocation>
</comment>
<evidence type="ECO:0000256" key="7">
    <source>
        <dbReference type="ARBA" id="ARBA00022670"/>
    </source>
</evidence>
<comment type="similarity">
    <text evidence="3">In the C-terminal section; belongs to the transpeptidase family.</text>
</comment>
<evidence type="ECO:0000256" key="17">
    <source>
        <dbReference type="ARBA" id="ARBA00049902"/>
    </source>
</evidence>
<dbReference type="Pfam" id="PF00912">
    <property type="entry name" value="Transgly"/>
    <property type="match status" value="1"/>
</dbReference>
<dbReference type="PANTHER" id="PTHR32282:SF11">
    <property type="entry name" value="PENICILLIN-BINDING PROTEIN 1B"/>
    <property type="match status" value="1"/>
</dbReference>
<evidence type="ECO:0000256" key="8">
    <source>
        <dbReference type="ARBA" id="ARBA00022676"/>
    </source>
</evidence>
<evidence type="ECO:0000256" key="16">
    <source>
        <dbReference type="ARBA" id="ARBA00034000"/>
    </source>
</evidence>
<dbReference type="GO" id="GO:0008360">
    <property type="term" value="P:regulation of cell shape"/>
    <property type="evidence" value="ECO:0007669"/>
    <property type="project" value="UniProtKB-KW"/>
</dbReference>
<name>A0A7W8N5H0_9BACT</name>
<accession>A0A7W8N5H0</accession>
<dbReference type="EC" id="2.4.1.129" evidence="22"/>
<dbReference type="InterPro" id="IPR012338">
    <property type="entry name" value="Beta-lactam/transpept-like"/>
</dbReference>
<feature type="transmembrane region" description="Helical" evidence="19">
    <location>
        <begin position="24"/>
        <end position="48"/>
    </location>
</feature>
<evidence type="ECO:0000256" key="2">
    <source>
        <dbReference type="ARBA" id="ARBA00004752"/>
    </source>
</evidence>
<dbReference type="GO" id="GO:0008658">
    <property type="term" value="F:penicillin binding"/>
    <property type="evidence" value="ECO:0007669"/>
    <property type="project" value="InterPro"/>
</dbReference>
<dbReference type="InterPro" id="IPR001460">
    <property type="entry name" value="PCN-bd_Tpept"/>
</dbReference>
<protein>
    <submittedName>
        <fullName evidence="22">Penicillin-binding protein 1B</fullName>
        <ecNumber evidence="22">2.4.1.129</ecNumber>
        <ecNumber evidence="22">3.4.-.-</ecNumber>
    </submittedName>
</protein>
<feature type="region of interest" description="Disordered" evidence="18">
    <location>
        <begin position="802"/>
        <end position="866"/>
    </location>
</feature>
<evidence type="ECO:0000256" key="18">
    <source>
        <dbReference type="SAM" id="MobiDB-lite"/>
    </source>
</evidence>
<evidence type="ECO:0000256" key="19">
    <source>
        <dbReference type="SAM" id="Phobius"/>
    </source>
</evidence>
<comment type="catalytic activity">
    <reaction evidence="16">
        <text>Preferential cleavage: (Ac)2-L-Lys-D-Ala-|-D-Ala. Also transpeptidation of peptidyl-alanyl moieties that are N-acyl substituents of D-alanine.</text>
        <dbReference type="EC" id="3.4.16.4"/>
    </reaction>
</comment>
<evidence type="ECO:0000256" key="3">
    <source>
        <dbReference type="ARBA" id="ARBA00007090"/>
    </source>
</evidence>
<evidence type="ECO:0000256" key="14">
    <source>
        <dbReference type="ARBA" id="ARBA00023268"/>
    </source>
</evidence>
<keyword evidence="10 22" id="KW-0378">Hydrolase</keyword>
<dbReference type="GO" id="GO:0071555">
    <property type="term" value="P:cell wall organization"/>
    <property type="evidence" value="ECO:0007669"/>
    <property type="project" value="UniProtKB-KW"/>
</dbReference>
<evidence type="ECO:0000256" key="11">
    <source>
        <dbReference type="ARBA" id="ARBA00022960"/>
    </source>
</evidence>
<evidence type="ECO:0000256" key="4">
    <source>
        <dbReference type="ARBA" id="ARBA00007739"/>
    </source>
</evidence>
<keyword evidence="7" id="KW-0645">Protease</keyword>
<dbReference type="InterPro" id="IPR036950">
    <property type="entry name" value="PBP_transglycosylase"/>
</dbReference>
<gene>
    <name evidence="22" type="ORF">HDF10_001979</name>
</gene>
<evidence type="ECO:0000256" key="12">
    <source>
        <dbReference type="ARBA" id="ARBA00022984"/>
    </source>
</evidence>
<keyword evidence="13 19" id="KW-0472">Membrane</keyword>
<keyword evidence="8 22" id="KW-0328">Glycosyltransferase</keyword>
<dbReference type="Gene3D" id="3.40.710.10">
    <property type="entry name" value="DD-peptidase/beta-lactamase superfamily"/>
    <property type="match status" value="1"/>
</dbReference>
<keyword evidence="5" id="KW-1003">Cell membrane</keyword>
<evidence type="ECO:0000313" key="23">
    <source>
        <dbReference type="Proteomes" id="UP000569092"/>
    </source>
</evidence>
<dbReference type="GO" id="GO:0008955">
    <property type="term" value="F:peptidoglycan glycosyltransferase activity"/>
    <property type="evidence" value="ECO:0007669"/>
    <property type="project" value="UniProtKB-EC"/>
</dbReference>
<reference evidence="22 23" key="1">
    <citation type="submission" date="2020-08" db="EMBL/GenBank/DDBJ databases">
        <title>Genomic Encyclopedia of Type Strains, Phase IV (KMG-V): Genome sequencing to study the core and pangenomes of soil and plant-associated prokaryotes.</title>
        <authorList>
            <person name="Whitman W."/>
        </authorList>
    </citation>
    <scope>NUCLEOTIDE SEQUENCE [LARGE SCALE GENOMIC DNA]</scope>
    <source>
        <strain evidence="22 23">M8US30</strain>
    </source>
</reference>
<feature type="domain" description="Glycosyl transferase family 51" evidence="21">
    <location>
        <begin position="165"/>
        <end position="337"/>
    </location>
</feature>
<evidence type="ECO:0000313" key="22">
    <source>
        <dbReference type="EMBL" id="MBB5344000.1"/>
    </source>
</evidence>
<keyword evidence="11" id="KW-0133">Cell shape</keyword>
<dbReference type="GO" id="GO:0006508">
    <property type="term" value="P:proteolysis"/>
    <property type="evidence" value="ECO:0007669"/>
    <property type="project" value="UniProtKB-KW"/>
</dbReference>
<comment type="pathway">
    <text evidence="2">Cell wall biogenesis; peptidoglycan biosynthesis.</text>
</comment>